<keyword evidence="6" id="KW-0391">Immunity</keyword>
<evidence type="ECO:0000256" key="7">
    <source>
        <dbReference type="ARBA" id="ARBA00040677"/>
    </source>
</evidence>
<feature type="domain" description="Cystatin" evidence="10">
    <location>
        <begin position="108"/>
        <end position="202"/>
    </location>
</feature>
<evidence type="ECO:0000256" key="8">
    <source>
        <dbReference type="ARBA" id="ARBA00041437"/>
    </source>
</evidence>
<dbReference type="GO" id="GO:0004869">
    <property type="term" value="F:cysteine-type endopeptidase inhibitor activity"/>
    <property type="evidence" value="ECO:0007669"/>
    <property type="project" value="UniProtKB-KW"/>
</dbReference>
<evidence type="ECO:0000256" key="4">
    <source>
        <dbReference type="ARBA" id="ARBA00022690"/>
    </source>
</evidence>
<dbReference type="GO" id="GO:0071220">
    <property type="term" value="P:cellular response to bacterial lipoprotein"/>
    <property type="evidence" value="ECO:0007669"/>
    <property type="project" value="UniProtKB-ARBA"/>
</dbReference>
<keyword evidence="12" id="KW-1185">Reference proteome</keyword>
<dbReference type="PANTHER" id="PTHR11414:SF21">
    <property type="entry name" value="CYSTATIN 14A, TANDEM DUPLICATE 1-RELATED"/>
    <property type="match status" value="1"/>
</dbReference>
<feature type="region of interest" description="Disordered" evidence="9">
    <location>
        <begin position="195"/>
        <end position="230"/>
    </location>
</feature>
<dbReference type="GO" id="GO:0005829">
    <property type="term" value="C:cytosol"/>
    <property type="evidence" value="ECO:0007669"/>
    <property type="project" value="TreeGrafter"/>
</dbReference>
<dbReference type="Pfam" id="PF00031">
    <property type="entry name" value="Cystatin"/>
    <property type="match status" value="2"/>
</dbReference>
<dbReference type="SMART" id="SM00043">
    <property type="entry name" value="CY"/>
    <property type="match status" value="2"/>
</dbReference>
<dbReference type="Proteomes" id="UP001460270">
    <property type="component" value="Unassembled WGS sequence"/>
</dbReference>
<evidence type="ECO:0000256" key="6">
    <source>
        <dbReference type="ARBA" id="ARBA00022859"/>
    </source>
</evidence>
<evidence type="ECO:0000313" key="11">
    <source>
        <dbReference type="EMBL" id="KAK7899206.1"/>
    </source>
</evidence>
<dbReference type="PRINTS" id="PR00295">
    <property type="entry name" value="STEFINA"/>
</dbReference>
<feature type="domain" description="Cystatin" evidence="10">
    <location>
        <begin position="217"/>
        <end position="306"/>
    </location>
</feature>
<evidence type="ECO:0000256" key="5">
    <source>
        <dbReference type="ARBA" id="ARBA00022704"/>
    </source>
</evidence>
<evidence type="ECO:0000313" key="12">
    <source>
        <dbReference type="Proteomes" id="UP001460270"/>
    </source>
</evidence>
<keyword evidence="3" id="KW-0963">Cytoplasm</keyword>
<dbReference type="GO" id="GO:0002376">
    <property type="term" value="P:immune system process"/>
    <property type="evidence" value="ECO:0007669"/>
    <property type="project" value="UniProtKB-KW"/>
</dbReference>
<dbReference type="InterPro" id="IPR001713">
    <property type="entry name" value="Prot_inh_stefin"/>
</dbReference>
<keyword evidence="5" id="KW-0789">Thiol protease inhibitor</keyword>
<dbReference type="InterPro" id="IPR046350">
    <property type="entry name" value="Cystatin_sf"/>
</dbReference>
<accession>A0AAW0NG91</accession>
<reference evidence="12" key="1">
    <citation type="submission" date="2024-04" db="EMBL/GenBank/DDBJ databases">
        <title>Salinicola lusitanus LLJ914,a marine bacterium isolated from the Okinawa Trough.</title>
        <authorList>
            <person name="Li J."/>
        </authorList>
    </citation>
    <scope>NUCLEOTIDE SEQUENCE [LARGE SCALE GENOMIC DNA]</scope>
</reference>
<keyword evidence="4" id="KW-0646">Protease inhibitor</keyword>
<dbReference type="CDD" id="cd00042">
    <property type="entry name" value="CY"/>
    <property type="match status" value="2"/>
</dbReference>
<dbReference type="AlphaFoldDB" id="A0AAW0NG91"/>
<comment type="caution">
    <text evidence="11">The sequence shown here is derived from an EMBL/GenBank/DDBJ whole genome shotgun (WGS) entry which is preliminary data.</text>
</comment>
<feature type="compositionally biased region" description="Low complexity" evidence="9">
    <location>
        <begin position="197"/>
        <end position="208"/>
    </location>
</feature>
<evidence type="ECO:0000256" key="1">
    <source>
        <dbReference type="ARBA" id="ARBA00004496"/>
    </source>
</evidence>
<proteinExistence type="inferred from homology"/>
<evidence type="ECO:0000256" key="3">
    <source>
        <dbReference type="ARBA" id="ARBA00022490"/>
    </source>
</evidence>
<sequence length="318" mass="35837">MRPHIGGHNANAAGLCVVCNYEPLTLCFSIGKLCPSVFMRLYQTDRARRINQASDNSFQTESGFKDTDNNDIEELNRKQPHLKRSRAARREHLEISVMDLRPAPALETIPGGVSKSQPADQKIQDMCNSLKGEVEKRTGMNYHTFRALSYRDQVVAGMNYYVEVHVGGKNCLELQIYDRFGPLSLINVKQYEKTEPQESSESVSQGSVKDNTPLAQKIVGGRGESRPADQKVQDMCDSLKGEVEKKTGMNYHTFQAKSYKTQVVAGLNYFVEVHVGGKNYLELQIYDRFGQPSLTNVKQYEKTEPQVNNVTFYAAFTC</sequence>
<dbReference type="EMBL" id="JBBPFD010000014">
    <property type="protein sequence ID" value="KAK7899206.1"/>
    <property type="molecule type" value="Genomic_DNA"/>
</dbReference>
<name>A0AAW0NG91_9GOBI</name>
<dbReference type="PROSITE" id="PS00287">
    <property type="entry name" value="CYSTATIN"/>
    <property type="match status" value="1"/>
</dbReference>
<comment type="similarity">
    <text evidence="2">Belongs to the cystatin family.</text>
</comment>
<evidence type="ECO:0000256" key="9">
    <source>
        <dbReference type="SAM" id="MobiDB-lite"/>
    </source>
</evidence>
<organism evidence="11 12">
    <name type="scientific">Mugilogobius chulae</name>
    <name type="common">yellowstripe goby</name>
    <dbReference type="NCBI Taxonomy" id="88201"/>
    <lineage>
        <taxon>Eukaryota</taxon>
        <taxon>Metazoa</taxon>
        <taxon>Chordata</taxon>
        <taxon>Craniata</taxon>
        <taxon>Vertebrata</taxon>
        <taxon>Euteleostomi</taxon>
        <taxon>Actinopterygii</taxon>
        <taxon>Neopterygii</taxon>
        <taxon>Teleostei</taxon>
        <taxon>Neoteleostei</taxon>
        <taxon>Acanthomorphata</taxon>
        <taxon>Gobiaria</taxon>
        <taxon>Gobiiformes</taxon>
        <taxon>Gobioidei</taxon>
        <taxon>Gobiidae</taxon>
        <taxon>Gobionellinae</taxon>
        <taxon>Mugilogobius</taxon>
    </lineage>
</organism>
<dbReference type="InterPro" id="IPR000010">
    <property type="entry name" value="Cystatin_dom"/>
</dbReference>
<protein>
    <recommendedName>
        <fullName evidence="7">Cystatin-B</fullName>
    </recommendedName>
    <alternativeName>
        <fullName evidence="8">Stefin-B</fullName>
    </alternativeName>
</protein>
<evidence type="ECO:0000256" key="2">
    <source>
        <dbReference type="ARBA" id="ARBA00009403"/>
    </source>
</evidence>
<comment type="subcellular location">
    <subcellularLocation>
        <location evidence="1">Cytoplasm</location>
    </subcellularLocation>
</comment>
<dbReference type="InterPro" id="IPR018073">
    <property type="entry name" value="Prot_inh_cystat_CS"/>
</dbReference>
<gene>
    <name evidence="11" type="ORF">WMY93_020059</name>
</gene>
<dbReference type="Gene3D" id="3.10.450.10">
    <property type="match status" value="2"/>
</dbReference>
<dbReference type="PANTHER" id="PTHR11414">
    <property type="entry name" value="CYSTATIN FAMILY MEMBER"/>
    <property type="match status" value="1"/>
</dbReference>
<dbReference type="FunFam" id="3.10.450.10:FF:000001">
    <property type="entry name" value="Cystatin-A"/>
    <property type="match status" value="1"/>
</dbReference>
<dbReference type="SUPFAM" id="SSF54403">
    <property type="entry name" value="Cystatin/monellin"/>
    <property type="match status" value="2"/>
</dbReference>
<evidence type="ECO:0000259" key="10">
    <source>
        <dbReference type="SMART" id="SM00043"/>
    </source>
</evidence>